<evidence type="ECO:0000259" key="2">
    <source>
        <dbReference type="Pfam" id="PF01243"/>
    </source>
</evidence>
<evidence type="ECO:0000313" key="3">
    <source>
        <dbReference type="EMBL" id="SDI85649.1"/>
    </source>
</evidence>
<gene>
    <name evidence="3" type="ORF">SAMN05444695_11217</name>
</gene>
<dbReference type="Proteomes" id="UP000183263">
    <property type="component" value="Unassembled WGS sequence"/>
</dbReference>
<organism evidence="3 4">
    <name type="scientific">Rhodococcus triatomae</name>
    <dbReference type="NCBI Taxonomy" id="300028"/>
    <lineage>
        <taxon>Bacteria</taxon>
        <taxon>Bacillati</taxon>
        <taxon>Actinomycetota</taxon>
        <taxon>Actinomycetes</taxon>
        <taxon>Mycobacteriales</taxon>
        <taxon>Nocardiaceae</taxon>
        <taxon>Rhodococcus</taxon>
    </lineage>
</organism>
<dbReference type="PANTHER" id="PTHR35176">
    <property type="entry name" value="HEME OXYGENASE HI_0854-RELATED"/>
    <property type="match status" value="1"/>
</dbReference>
<dbReference type="EMBL" id="FNDN01000012">
    <property type="protein sequence ID" value="SDI85649.1"/>
    <property type="molecule type" value="Genomic_DNA"/>
</dbReference>
<keyword evidence="4" id="KW-1185">Reference proteome</keyword>
<keyword evidence="1" id="KW-0560">Oxidoreductase</keyword>
<protein>
    <submittedName>
        <fullName evidence="3">Pyridoxamine 5'-phosphate oxidase family protein</fullName>
    </submittedName>
</protein>
<dbReference type="InterPro" id="IPR012349">
    <property type="entry name" value="Split_barrel_FMN-bd"/>
</dbReference>
<sequence length="128" mass="14116">MSRFTDAEAQFLDGQRLGRLATLGPEGGPQCRPVGFRLNREFGTVDIGGYDLARTRKYRNIQADPRVSFVVDDLESIDPWRPRGVEIRGTAEALESESFGGRVGPLIRVRPIRILAWGLGSPDHPSPG</sequence>
<dbReference type="Gene3D" id="2.30.110.10">
    <property type="entry name" value="Electron Transport, Fmn-binding Protein, Chain A"/>
    <property type="match status" value="1"/>
</dbReference>
<evidence type="ECO:0000256" key="1">
    <source>
        <dbReference type="ARBA" id="ARBA00023002"/>
    </source>
</evidence>
<reference evidence="3 4" key="1">
    <citation type="submission" date="2016-10" db="EMBL/GenBank/DDBJ databases">
        <authorList>
            <person name="de Groot N.N."/>
        </authorList>
    </citation>
    <scope>NUCLEOTIDE SEQUENCE [LARGE SCALE GENOMIC DNA]</scope>
    <source>
        <strain evidence="3 4">DSM 44892</strain>
    </source>
</reference>
<dbReference type="OrthoDB" id="3693562at2"/>
<dbReference type="InterPro" id="IPR052019">
    <property type="entry name" value="F420H2_bilvrd_red/Heme_oxyg"/>
</dbReference>
<dbReference type="GO" id="GO:0016627">
    <property type="term" value="F:oxidoreductase activity, acting on the CH-CH group of donors"/>
    <property type="evidence" value="ECO:0007669"/>
    <property type="project" value="TreeGrafter"/>
</dbReference>
<dbReference type="SUPFAM" id="SSF50475">
    <property type="entry name" value="FMN-binding split barrel"/>
    <property type="match status" value="1"/>
</dbReference>
<dbReference type="PANTHER" id="PTHR35176:SF6">
    <property type="entry name" value="HEME OXYGENASE HI_0854-RELATED"/>
    <property type="match status" value="1"/>
</dbReference>
<dbReference type="NCBIfam" id="TIGR04023">
    <property type="entry name" value="PPOX_MSMEG_5819"/>
    <property type="match status" value="1"/>
</dbReference>
<dbReference type="AlphaFoldDB" id="A0A1G8NZL2"/>
<dbReference type="Pfam" id="PF01243">
    <property type="entry name" value="PNPOx_N"/>
    <property type="match status" value="1"/>
</dbReference>
<dbReference type="RefSeq" id="WP_072739127.1">
    <property type="nucleotide sequence ID" value="NZ_CP048813.1"/>
</dbReference>
<feature type="domain" description="Pyridoxamine 5'-phosphate oxidase N-terminal" evidence="2">
    <location>
        <begin position="4"/>
        <end position="97"/>
    </location>
</feature>
<dbReference type="InterPro" id="IPR024031">
    <property type="entry name" value="MSMEG_5819/OxyR"/>
</dbReference>
<name>A0A1G8NZL2_9NOCA</name>
<dbReference type="GO" id="GO:0005829">
    <property type="term" value="C:cytosol"/>
    <property type="evidence" value="ECO:0007669"/>
    <property type="project" value="TreeGrafter"/>
</dbReference>
<accession>A0A1G8NZL2</accession>
<dbReference type="GO" id="GO:0070967">
    <property type="term" value="F:coenzyme F420 binding"/>
    <property type="evidence" value="ECO:0007669"/>
    <property type="project" value="TreeGrafter"/>
</dbReference>
<evidence type="ECO:0000313" key="4">
    <source>
        <dbReference type="Proteomes" id="UP000183263"/>
    </source>
</evidence>
<proteinExistence type="predicted"/>
<dbReference type="InterPro" id="IPR011576">
    <property type="entry name" value="Pyridox_Oxase_N"/>
</dbReference>